<evidence type="ECO:0000313" key="13">
    <source>
        <dbReference type="EMBL" id="QWG08890.1"/>
    </source>
</evidence>
<dbReference type="InterPro" id="IPR012340">
    <property type="entry name" value="NA-bd_OB-fold"/>
</dbReference>
<keyword evidence="2 10" id="KW-0690">Ribosome biogenesis</keyword>
<feature type="domain" description="CP-type G" evidence="12">
    <location>
        <begin position="101"/>
        <end position="258"/>
    </location>
</feature>
<feature type="binding site" evidence="10">
    <location>
        <position position="286"/>
    </location>
    <ligand>
        <name>Zn(2+)</name>
        <dbReference type="ChEBI" id="CHEBI:29105"/>
    </ligand>
</feature>
<comment type="subunit">
    <text evidence="10">Monomer. Associates with 30S ribosomal subunit, binds 16S rRNA.</text>
</comment>
<dbReference type="RefSeq" id="WP_144072798.1">
    <property type="nucleotide sequence ID" value="NZ_CP076128.1"/>
</dbReference>
<keyword evidence="3 10" id="KW-0479">Metal-binding</keyword>
<evidence type="ECO:0000256" key="8">
    <source>
        <dbReference type="ARBA" id="ARBA00022884"/>
    </source>
</evidence>
<dbReference type="EC" id="3.6.1.-" evidence="10"/>
<comment type="similarity">
    <text evidence="10">Belongs to the TRAFAC class YlqF/YawG GTPase family. RsgA subfamily.</text>
</comment>
<feature type="binding site" evidence="10">
    <location>
        <begin position="201"/>
        <end position="209"/>
    </location>
    <ligand>
        <name>GTP</name>
        <dbReference type="ChEBI" id="CHEBI:37565"/>
    </ligand>
</feature>
<dbReference type="PROSITE" id="PS51721">
    <property type="entry name" value="G_CP"/>
    <property type="match status" value="1"/>
</dbReference>
<evidence type="ECO:0000256" key="5">
    <source>
        <dbReference type="ARBA" id="ARBA00022741"/>
    </source>
</evidence>
<evidence type="ECO:0000256" key="6">
    <source>
        <dbReference type="ARBA" id="ARBA00022801"/>
    </source>
</evidence>
<keyword evidence="9 10" id="KW-0342">GTP-binding</keyword>
<feature type="domain" description="EngC GTPase" evidence="11">
    <location>
        <begin position="109"/>
        <end position="256"/>
    </location>
</feature>
<proteinExistence type="inferred from homology"/>
<sequence>MTNIELGFTELLSQYQQSEGLDGFEVGRVILEHKDRYIIKTPTQEFDAELMGNLRFMAESKYDLPAVGDWVAFSEFDEGKALIHEVYPRSSIIERQAVGKVGQIQIIAANIDFGLIVQSVNRDFNLNRLERYLTICHASKVEPVIVLSKIDLIDEDTLLTIKNQINERINDVAVVTVSSQTKGYDELNTFLKKGKTYCLLGSSGVGKSTLINHISGKSVMKTGNISSAVNKGKHVTTHRELIVLDKGILIDNPGMREIGITDASGGLEVTFETILSYAENCKYSDCTHVHEKGCAVLEALDNGEIDEGAYANFRKMEKEKEHFESDTLERKKKDKNLGKLIKSAVKQRKNQKF</sequence>
<dbReference type="HAMAP" id="MF_01820">
    <property type="entry name" value="GTPase_RsgA"/>
    <property type="match status" value="1"/>
</dbReference>
<dbReference type="PROSITE" id="PS50936">
    <property type="entry name" value="ENGC_GTPASE"/>
    <property type="match status" value="1"/>
</dbReference>
<evidence type="ECO:0000259" key="12">
    <source>
        <dbReference type="PROSITE" id="PS51721"/>
    </source>
</evidence>
<organism evidence="13 14">
    <name type="scientific">Flammeovirga kamogawensis</name>
    <dbReference type="NCBI Taxonomy" id="373891"/>
    <lineage>
        <taxon>Bacteria</taxon>
        <taxon>Pseudomonadati</taxon>
        <taxon>Bacteroidota</taxon>
        <taxon>Cytophagia</taxon>
        <taxon>Cytophagales</taxon>
        <taxon>Flammeovirgaceae</taxon>
        <taxon>Flammeovirga</taxon>
    </lineage>
</organism>
<evidence type="ECO:0000256" key="3">
    <source>
        <dbReference type="ARBA" id="ARBA00022723"/>
    </source>
</evidence>
<name>A0ABX8GZ47_9BACT</name>
<evidence type="ECO:0000313" key="14">
    <source>
        <dbReference type="Proteomes" id="UP000682802"/>
    </source>
</evidence>
<reference evidence="13 14" key="1">
    <citation type="submission" date="2021-05" db="EMBL/GenBank/DDBJ databases">
        <title>Comparative genomic studies on the polysaccharide-degrading batcterial strains of the Flammeovirga genus.</title>
        <authorList>
            <person name="Zewei F."/>
            <person name="Zheng Z."/>
            <person name="Yu L."/>
            <person name="Ruyue G."/>
            <person name="Yanhong M."/>
            <person name="Yuanyuan C."/>
            <person name="Jingyan G."/>
            <person name="Wenjun H."/>
        </authorList>
    </citation>
    <scope>NUCLEOTIDE SEQUENCE [LARGE SCALE GENOMIC DNA]</scope>
    <source>
        <strain evidence="13 14">YS10</strain>
    </source>
</reference>
<evidence type="ECO:0000256" key="7">
    <source>
        <dbReference type="ARBA" id="ARBA00022833"/>
    </source>
</evidence>
<dbReference type="InterPro" id="IPR004881">
    <property type="entry name" value="Ribosome_biogen_GTPase_RsgA"/>
</dbReference>
<gene>
    <name evidence="10 13" type="primary">rsgA</name>
    <name evidence="13" type="ORF">KM029_08090</name>
</gene>
<dbReference type="Proteomes" id="UP000682802">
    <property type="component" value="Chromosome 1"/>
</dbReference>
<dbReference type="EMBL" id="CP076128">
    <property type="protein sequence ID" value="QWG08890.1"/>
    <property type="molecule type" value="Genomic_DNA"/>
</dbReference>
<dbReference type="NCBIfam" id="TIGR00157">
    <property type="entry name" value="ribosome small subunit-dependent GTPase A"/>
    <property type="match status" value="1"/>
</dbReference>
<evidence type="ECO:0000259" key="11">
    <source>
        <dbReference type="PROSITE" id="PS50936"/>
    </source>
</evidence>
<dbReference type="InterPro" id="IPR030378">
    <property type="entry name" value="G_CP_dom"/>
</dbReference>
<dbReference type="SUPFAM" id="SSF52540">
    <property type="entry name" value="P-loop containing nucleoside triphosphate hydrolases"/>
    <property type="match status" value="1"/>
</dbReference>
<dbReference type="CDD" id="cd01854">
    <property type="entry name" value="YjeQ_EngC"/>
    <property type="match status" value="1"/>
</dbReference>
<evidence type="ECO:0000256" key="1">
    <source>
        <dbReference type="ARBA" id="ARBA00022490"/>
    </source>
</evidence>
<evidence type="ECO:0000256" key="2">
    <source>
        <dbReference type="ARBA" id="ARBA00022517"/>
    </source>
</evidence>
<comment type="cofactor">
    <cofactor evidence="10">
        <name>Zn(2+)</name>
        <dbReference type="ChEBI" id="CHEBI:29105"/>
    </cofactor>
    <text evidence="10">Binds 1 zinc ion per subunit.</text>
</comment>
<accession>A0ABX8GZ47</accession>
<dbReference type="PANTHER" id="PTHR32120">
    <property type="entry name" value="SMALL RIBOSOMAL SUBUNIT BIOGENESIS GTPASE RSGA"/>
    <property type="match status" value="1"/>
</dbReference>
<comment type="function">
    <text evidence="10">One of several proteins that assist in the late maturation steps of the functional core of the 30S ribosomal subunit. Helps release RbfA from mature subunits. May play a role in the assembly of ribosomal proteins into the subunit. Circularly permuted GTPase that catalyzes slow GTP hydrolysis, GTPase activity is stimulated by the 30S ribosomal subunit.</text>
</comment>
<keyword evidence="14" id="KW-1185">Reference proteome</keyword>
<dbReference type="InterPro" id="IPR027417">
    <property type="entry name" value="P-loop_NTPase"/>
</dbReference>
<feature type="binding site" evidence="10">
    <location>
        <position position="281"/>
    </location>
    <ligand>
        <name>Zn(2+)</name>
        <dbReference type="ChEBI" id="CHEBI:29105"/>
    </ligand>
</feature>
<keyword evidence="8 10" id="KW-0694">RNA-binding</keyword>
<evidence type="ECO:0000256" key="10">
    <source>
        <dbReference type="HAMAP-Rule" id="MF_01820"/>
    </source>
</evidence>
<keyword evidence="5 10" id="KW-0547">Nucleotide-binding</keyword>
<dbReference type="Gene3D" id="1.10.40.50">
    <property type="entry name" value="Probable gtpase engc, domain 3"/>
    <property type="match status" value="1"/>
</dbReference>
<keyword evidence="4 10" id="KW-0699">rRNA-binding</keyword>
<feature type="binding site" evidence="10">
    <location>
        <position position="294"/>
    </location>
    <ligand>
        <name>Zn(2+)</name>
        <dbReference type="ChEBI" id="CHEBI:29105"/>
    </ligand>
</feature>
<feature type="binding site" evidence="10">
    <location>
        <position position="288"/>
    </location>
    <ligand>
        <name>Zn(2+)</name>
        <dbReference type="ChEBI" id="CHEBI:29105"/>
    </ligand>
</feature>
<dbReference type="Pfam" id="PF03193">
    <property type="entry name" value="RsgA_GTPase"/>
    <property type="match status" value="1"/>
</dbReference>
<dbReference type="InterPro" id="IPR010914">
    <property type="entry name" value="RsgA_GTPase_dom"/>
</dbReference>
<evidence type="ECO:0000256" key="4">
    <source>
        <dbReference type="ARBA" id="ARBA00022730"/>
    </source>
</evidence>
<keyword evidence="6 10" id="KW-0378">Hydrolase</keyword>
<comment type="subcellular location">
    <subcellularLocation>
        <location evidence="10">Cytoplasm</location>
    </subcellularLocation>
</comment>
<protein>
    <recommendedName>
        <fullName evidence="10">Small ribosomal subunit biogenesis GTPase RsgA</fullName>
        <ecNumber evidence="10">3.6.1.-</ecNumber>
    </recommendedName>
</protein>
<keyword evidence="1 10" id="KW-0963">Cytoplasm</keyword>
<dbReference type="SUPFAM" id="SSF50249">
    <property type="entry name" value="Nucleic acid-binding proteins"/>
    <property type="match status" value="1"/>
</dbReference>
<feature type="binding site" evidence="10">
    <location>
        <begin position="148"/>
        <end position="151"/>
    </location>
    <ligand>
        <name>GTP</name>
        <dbReference type="ChEBI" id="CHEBI:37565"/>
    </ligand>
</feature>
<evidence type="ECO:0000256" key="9">
    <source>
        <dbReference type="ARBA" id="ARBA00023134"/>
    </source>
</evidence>
<dbReference type="Gene3D" id="3.40.50.300">
    <property type="entry name" value="P-loop containing nucleotide triphosphate hydrolases"/>
    <property type="match status" value="1"/>
</dbReference>
<keyword evidence="7 10" id="KW-0862">Zinc</keyword>
<dbReference type="PANTHER" id="PTHR32120:SF10">
    <property type="entry name" value="SMALL RIBOSOMAL SUBUNIT BIOGENESIS GTPASE RSGA"/>
    <property type="match status" value="1"/>
</dbReference>